<dbReference type="PANTHER" id="PTHR34846">
    <property type="entry name" value="4-CARBOXYMUCONOLACTONE DECARBOXYLASE FAMILY PROTEIN (AFU_ORTHOLOGUE AFUA_6G11590)"/>
    <property type="match status" value="1"/>
</dbReference>
<accession>A0A6J4IFW9</accession>
<dbReference type="Pfam" id="PF02627">
    <property type="entry name" value="CMD"/>
    <property type="match status" value="1"/>
</dbReference>
<dbReference type="InterPro" id="IPR029032">
    <property type="entry name" value="AhpD-like"/>
</dbReference>
<sequence length="184" mass="19576">MTMVPLLADDAVPPPLAGLFEAVEEDYGFVPNILRALANTPELATAFLPLWAGVYRSPVIGGRLRALAALGTARSLECTYCVAHMTRSARRAGLVDTELDAIGDPDAEQSVFDPREALILEVADALTQDPDGVTDDMRTELAAAFTPGEVVNIVLAIGMYNLTSRVLKALQIPVEDVLVAVEAS</sequence>
<gene>
    <name evidence="2" type="ORF">AVDCRST_MAG41-2002</name>
</gene>
<dbReference type="SUPFAM" id="SSF69118">
    <property type="entry name" value="AhpD-like"/>
    <property type="match status" value="1"/>
</dbReference>
<dbReference type="GO" id="GO:0051920">
    <property type="term" value="F:peroxiredoxin activity"/>
    <property type="evidence" value="ECO:0007669"/>
    <property type="project" value="InterPro"/>
</dbReference>
<dbReference type="EMBL" id="CADCTP010000173">
    <property type="protein sequence ID" value="CAA9249458.1"/>
    <property type="molecule type" value="Genomic_DNA"/>
</dbReference>
<organism evidence="2">
    <name type="scientific">uncultured Mycobacteriales bacterium</name>
    <dbReference type="NCBI Taxonomy" id="581187"/>
    <lineage>
        <taxon>Bacteria</taxon>
        <taxon>Bacillati</taxon>
        <taxon>Actinomycetota</taxon>
        <taxon>Actinomycetes</taxon>
        <taxon>Mycobacteriales</taxon>
        <taxon>environmental samples</taxon>
    </lineage>
</organism>
<protein>
    <recommendedName>
        <fullName evidence="1">Carboxymuconolactone decarboxylase-like domain-containing protein</fullName>
    </recommendedName>
</protein>
<feature type="domain" description="Carboxymuconolactone decarboxylase-like" evidence="1">
    <location>
        <begin position="41"/>
        <end position="105"/>
    </location>
</feature>
<dbReference type="PANTHER" id="PTHR34846:SF5">
    <property type="entry name" value="CARBOXYMUCONOLACTONE DECARBOXYLASE-LIKE DOMAIN-CONTAINING PROTEIN"/>
    <property type="match status" value="1"/>
</dbReference>
<evidence type="ECO:0000259" key="1">
    <source>
        <dbReference type="Pfam" id="PF02627"/>
    </source>
</evidence>
<dbReference type="Gene3D" id="1.20.1290.10">
    <property type="entry name" value="AhpD-like"/>
    <property type="match status" value="1"/>
</dbReference>
<dbReference type="AlphaFoldDB" id="A0A6J4IFW9"/>
<evidence type="ECO:0000313" key="2">
    <source>
        <dbReference type="EMBL" id="CAA9249458.1"/>
    </source>
</evidence>
<dbReference type="InterPro" id="IPR003779">
    <property type="entry name" value="CMD-like"/>
</dbReference>
<proteinExistence type="predicted"/>
<reference evidence="2" key="1">
    <citation type="submission" date="2020-02" db="EMBL/GenBank/DDBJ databases">
        <authorList>
            <person name="Meier V. D."/>
        </authorList>
    </citation>
    <scope>NUCLEOTIDE SEQUENCE</scope>
    <source>
        <strain evidence="2">AVDCRST_MAG41</strain>
    </source>
</reference>
<name>A0A6J4IFW9_9ACTN</name>